<keyword evidence="2" id="KW-0677">Repeat</keyword>
<keyword evidence="7" id="KW-1185">Reference proteome</keyword>
<dbReference type="Gene3D" id="3.90.1220.10">
    <property type="entry name" value="Cellulose docking domain, dockering"/>
    <property type="match status" value="2"/>
</dbReference>
<protein>
    <recommendedName>
        <fullName evidence="5">CBM10 domain-containing protein</fullName>
    </recommendedName>
</protein>
<reference evidence="6 7" key="2">
    <citation type="submission" date="2016-08" db="EMBL/GenBank/DDBJ databases">
        <title>Pervasive Adenine N6-methylation of Active Genes in Fungi.</title>
        <authorList>
            <consortium name="DOE Joint Genome Institute"/>
            <person name="Mondo S.J."/>
            <person name="Dannebaum R.O."/>
            <person name="Kuo R.C."/>
            <person name="Labutti K."/>
            <person name="Haridas S."/>
            <person name="Kuo A."/>
            <person name="Salamov A."/>
            <person name="Ahrendt S.R."/>
            <person name="Lipzen A."/>
            <person name="Sullivan W."/>
            <person name="Andreopoulos W.B."/>
            <person name="Clum A."/>
            <person name="Lindquist E."/>
            <person name="Daum C."/>
            <person name="Ramamoorthy G.K."/>
            <person name="Gryganskyi A."/>
            <person name="Culley D."/>
            <person name="Magnuson J.K."/>
            <person name="James T.Y."/>
            <person name="O'Malley M.A."/>
            <person name="Stajich J.E."/>
            <person name="Spatafora J.W."/>
            <person name="Visel A."/>
            <person name="Grigoriev I.V."/>
        </authorList>
    </citation>
    <scope>NUCLEOTIDE SEQUENCE [LARGE SCALE GENOMIC DNA]</scope>
    <source>
        <strain evidence="7">finn</strain>
    </source>
</reference>
<gene>
    <name evidence="6" type="ORF">BCR36DRAFT_340864</name>
</gene>
<feature type="transmembrane region" description="Helical" evidence="4">
    <location>
        <begin position="6"/>
        <end position="26"/>
    </location>
</feature>
<organism evidence="6 7">
    <name type="scientific">Piromyces finnis</name>
    <dbReference type="NCBI Taxonomy" id="1754191"/>
    <lineage>
        <taxon>Eukaryota</taxon>
        <taxon>Fungi</taxon>
        <taxon>Fungi incertae sedis</taxon>
        <taxon>Chytridiomycota</taxon>
        <taxon>Chytridiomycota incertae sedis</taxon>
        <taxon>Neocallimastigomycetes</taxon>
        <taxon>Neocallimastigales</taxon>
        <taxon>Neocallimastigaceae</taxon>
        <taxon>Piromyces</taxon>
    </lineage>
</organism>
<dbReference type="Pfam" id="PF08757">
    <property type="entry name" value="CotH"/>
    <property type="match status" value="1"/>
</dbReference>
<comment type="caution">
    <text evidence="6">The sequence shown here is derived from an EMBL/GenBank/DDBJ whole genome shotgun (WGS) entry which is preliminary data.</text>
</comment>
<accession>A0A1Y1VPU7</accession>
<keyword evidence="4" id="KW-0812">Transmembrane</keyword>
<keyword evidence="4" id="KW-1133">Transmembrane helix</keyword>
<dbReference type="InterPro" id="IPR014867">
    <property type="entry name" value="Spore_coat_CotH_CotH2/3/7"/>
</dbReference>
<name>A0A1Y1VPU7_9FUNG</name>
<dbReference type="PANTHER" id="PTHR40050:SF1">
    <property type="entry name" value="INNER SPORE COAT PROTEIN H"/>
    <property type="match status" value="1"/>
</dbReference>
<dbReference type="GO" id="GO:0016787">
    <property type="term" value="F:hydrolase activity"/>
    <property type="evidence" value="ECO:0007669"/>
    <property type="project" value="UniProtKB-KW"/>
</dbReference>
<dbReference type="EMBL" id="MCFH01000001">
    <property type="protein sequence ID" value="ORX60891.1"/>
    <property type="molecule type" value="Genomic_DNA"/>
</dbReference>
<proteinExistence type="predicted"/>
<feature type="domain" description="CBM10" evidence="5">
    <location>
        <begin position="526"/>
        <end position="562"/>
    </location>
</feature>
<keyword evidence="4" id="KW-0472">Membrane</keyword>
<evidence type="ECO:0000313" key="7">
    <source>
        <dbReference type="Proteomes" id="UP000193719"/>
    </source>
</evidence>
<evidence type="ECO:0000259" key="5">
    <source>
        <dbReference type="PROSITE" id="PS51763"/>
    </source>
</evidence>
<dbReference type="SUPFAM" id="SSF64571">
    <property type="entry name" value="Cellulose docking domain, dockering"/>
    <property type="match status" value="2"/>
</dbReference>
<dbReference type="OrthoDB" id="2124554at2759"/>
<evidence type="ECO:0000256" key="3">
    <source>
        <dbReference type="ARBA" id="ARBA00022801"/>
    </source>
</evidence>
<sequence length="612" mass="71127">MMISKINTIIIFIIFYFSILVNGNFWKNVKRTELYEMMDKSIPEMHINIDELDWENMCNKAQISSQYQNIDFEVDAKLTFIYEGKSEVFNIEFKLGGKSSTEYKKPGFNIKIKGSKNNLHGTKHFRLRGDIRDASMMRSKVTSDILQRSGLVSVEVGYTELYINNKYLGFWVVSDSVKNKWIQRKFKNVDDNIANLIQCRDDRIRFDDESAKTKCVNSNNEYSDYMDEFNNFVDQVNAAKTRSDLEKIMEVDNFIKYMAWEYITLSWDHFIGIFGHNIYWFKQPNGKWVYIPYDYDLELGQDLWVANFPGRPFYIGGGDIDFTNISFEDYELNHPILKILIRDDDTFFRECIGDIISKIFNPDILLIHIDEIRNLISPYVKRDRDLGAGKINNSGKDISYSYQHFIDNSEYKYLFDYKGSTRGYGLKDWIRRRYSYLAVHYGIDRNHKLIMPRPVTVNISYIFSSALSYIGYDKNVNEIYNPNQLPPYTPDPDYSDDTIPTIGVNVNANVVKNSSLSNSNVSTSTSCWAEEQGYQCCSDCDVIYEDNNGLWGIENGTWCGINSTCKLNTTDTECFSINLGYPCCSTCTLYFENSIGRWGIENNEWCGLKSSC</sequence>
<feature type="domain" description="CBM10" evidence="5">
    <location>
        <begin position="573"/>
        <end position="609"/>
    </location>
</feature>
<evidence type="ECO:0000313" key="6">
    <source>
        <dbReference type="EMBL" id="ORX60891.1"/>
    </source>
</evidence>
<evidence type="ECO:0000256" key="2">
    <source>
        <dbReference type="ARBA" id="ARBA00022737"/>
    </source>
</evidence>
<keyword evidence="1" id="KW-0732">Signal</keyword>
<dbReference type="Pfam" id="PF02013">
    <property type="entry name" value="CBM_10"/>
    <property type="match status" value="2"/>
</dbReference>
<dbReference type="AlphaFoldDB" id="A0A1Y1VPU7"/>
<evidence type="ECO:0000256" key="4">
    <source>
        <dbReference type="SAM" id="Phobius"/>
    </source>
</evidence>
<dbReference type="InterPro" id="IPR002883">
    <property type="entry name" value="CBM10/Dockerin_dom"/>
</dbReference>
<dbReference type="Proteomes" id="UP000193719">
    <property type="component" value="Unassembled WGS sequence"/>
</dbReference>
<reference evidence="6 7" key="1">
    <citation type="submission" date="2016-08" db="EMBL/GenBank/DDBJ databases">
        <title>Genomes of anaerobic fungi encode conserved fungal cellulosomes for biomass hydrolysis.</title>
        <authorList>
            <consortium name="DOE Joint Genome Institute"/>
            <person name="Haitjema C.H."/>
            <person name="Gilmore S.P."/>
            <person name="Henske J.K."/>
            <person name="Solomon K.V."/>
            <person name="De Groot R."/>
            <person name="Kuo A."/>
            <person name="Mondo S.J."/>
            <person name="Salamov A.A."/>
            <person name="Labutti K."/>
            <person name="Zhao Z."/>
            <person name="Chiniquy J."/>
            <person name="Barry K."/>
            <person name="Brewer H.M."/>
            <person name="Purvine S.O."/>
            <person name="Wright A.T."/>
            <person name="Boxma B."/>
            <person name="Van Alen T."/>
            <person name="Hackstein J.H."/>
            <person name="Baker S.E."/>
            <person name="Grigoriev I.V."/>
            <person name="O'Malley M.A."/>
        </authorList>
    </citation>
    <scope>NUCLEOTIDE SEQUENCE [LARGE SCALE GENOMIC DNA]</scope>
    <source>
        <strain evidence="7">finn</strain>
    </source>
</reference>
<dbReference type="InterPro" id="IPR009034">
    <property type="entry name" value="Dockerin_dom_fun_sf"/>
</dbReference>
<evidence type="ECO:0000256" key="1">
    <source>
        <dbReference type="ARBA" id="ARBA00022729"/>
    </source>
</evidence>
<dbReference type="PANTHER" id="PTHR40050">
    <property type="entry name" value="INNER SPORE COAT PROTEIN H"/>
    <property type="match status" value="1"/>
</dbReference>
<keyword evidence="3" id="KW-0378">Hydrolase</keyword>
<dbReference type="PROSITE" id="PS51763">
    <property type="entry name" value="CBM10"/>
    <property type="match status" value="2"/>
</dbReference>